<dbReference type="EMBL" id="JQFZ01000269">
    <property type="protein sequence ID" value="KGO52260.1"/>
    <property type="molecule type" value="Genomic_DNA"/>
</dbReference>
<dbReference type="OrthoDB" id="5296964at2759"/>
<name>A0A0A2JT44_PENEN</name>
<gene>
    <name evidence="2" type="ORF">PEX2_109120</name>
</gene>
<dbReference type="AlphaFoldDB" id="A0A0A2JT44"/>
<dbReference type="GeneID" id="27683600"/>
<reference evidence="2 3" key="1">
    <citation type="journal article" date="2015" name="Mol. Plant Microbe Interact.">
        <title>Genome, transcriptome, and functional analyses of Penicillium expansum provide new insights into secondary metabolism and pathogenicity.</title>
        <authorList>
            <person name="Ballester A.R."/>
            <person name="Marcet-Houben M."/>
            <person name="Levin E."/>
            <person name="Sela N."/>
            <person name="Selma-Lazaro C."/>
            <person name="Carmona L."/>
            <person name="Wisniewski M."/>
            <person name="Droby S."/>
            <person name="Gonzalez-Candelas L."/>
            <person name="Gabaldon T."/>
        </authorList>
    </citation>
    <scope>NUCLEOTIDE SEQUENCE [LARGE SCALE GENOMIC DNA]</scope>
    <source>
        <strain evidence="2 3">MD-8</strain>
    </source>
</reference>
<comment type="caution">
    <text evidence="2">The sequence shown here is derived from an EMBL/GenBank/DDBJ whole genome shotgun (WGS) entry which is preliminary data.</text>
</comment>
<dbReference type="Proteomes" id="UP000030143">
    <property type="component" value="Unassembled WGS sequence"/>
</dbReference>
<dbReference type="RefSeq" id="XP_016595021.1">
    <property type="nucleotide sequence ID" value="XM_016748179.1"/>
</dbReference>
<proteinExistence type="predicted"/>
<organism evidence="2 3">
    <name type="scientific">Penicillium expansum</name>
    <name type="common">Blue mold rot fungus</name>
    <dbReference type="NCBI Taxonomy" id="27334"/>
    <lineage>
        <taxon>Eukaryota</taxon>
        <taxon>Fungi</taxon>
        <taxon>Dikarya</taxon>
        <taxon>Ascomycota</taxon>
        <taxon>Pezizomycotina</taxon>
        <taxon>Eurotiomycetes</taxon>
        <taxon>Eurotiomycetidae</taxon>
        <taxon>Eurotiales</taxon>
        <taxon>Aspergillaceae</taxon>
        <taxon>Penicillium</taxon>
    </lineage>
</organism>
<evidence type="ECO:0000313" key="3">
    <source>
        <dbReference type="Proteomes" id="UP000030143"/>
    </source>
</evidence>
<dbReference type="HOGENOM" id="CLU_1644275_0_0_1"/>
<sequence>MPSREPTIRPQGHSTPRHRESACDNDRELYLQICTPGPDGAIHWMIIEKLPRSDRCTRLHSTGYKGNRKLAIEHGKRFESRSVEHTHYLGKFHSSYSALIKREASKIPLQSCQLWACYLMLRLERKGLLEVGKFDHYWNSYEHNFDEHYGEGEDDDACPIHGHDDARRIHRHDDARPIHRHDDACPIHRHDDACPIHRR</sequence>
<keyword evidence="3" id="KW-1185">Reference proteome</keyword>
<dbReference type="STRING" id="27334.A0A0A2JT44"/>
<feature type="region of interest" description="Disordered" evidence="1">
    <location>
        <begin position="1"/>
        <end position="21"/>
    </location>
</feature>
<accession>A0A0A2JT44</accession>
<dbReference type="VEuPathDB" id="FungiDB:PEXP_063280"/>
<evidence type="ECO:0000256" key="1">
    <source>
        <dbReference type="SAM" id="MobiDB-lite"/>
    </source>
</evidence>
<protein>
    <submittedName>
        <fullName evidence="2">Uncharacterized protein</fullName>
    </submittedName>
</protein>
<evidence type="ECO:0000313" key="2">
    <source>
        <dbReference type="EMBL" id="KGO52260.1"/>
    </source>
</evidence>
<dbReference type="PhylomeDB" id="A0A0A2JT44"/>